<dbReference type="GO" id="GO:0016020">
    <property type="term" value="C:membrane"/>
    <property type="evidence" value="ECO:0007669"/>
    <property type="project" value="TreeGrafter"/>
</dbReference>
<dbReference type="InterPro" id="IPR029058">
    <property type="entry name" value="AB_hydrolase_fold"/>
</dbReference>
<dbReference type="GeneID" id="54360310"/>
<dbReference type="PANTHER" id="PTHR43798">
    <property type="entry name" value="MONOACYLGLYCEROL LIPASE"/>
    <property type="match status" value="1"/>
</dbReference>
<proteinExistence type="predicted"/>
<sequence length="457" mass="50701">MSVGAAIVESVAVLYGCLLLTFASVYALTLKETWVGPSEAEKKNTAASSHKQWSLEYDADPLLAHDFLSLPDDLQLHYIKTRPELRKRPARHLVIFIHGFPDSCHLFRKVLESDLSADAQFVSLDLPGCGGSDSLPKYSSDLVLNAVVDAIVLLKRQYLTRDGMKCILVAHDWGGVVGYRIAADTRGLFDRMITMNGVYATSVEADIRLRFSQASDAWSQWSKKSPFGATSDKLGPVWSQLSKSHYTFLLQLTFQWPKAMPSVAAALLRYVHRNGSHKFASSIPEESLAACLTSSYGPSPAELASGSTKDGLTYGPTVHERAKTTPPGDWNQRFRLYREGLILEPWTLAEVHARHAVGTFKDESSDETSSTQPHRRLDVPASQRFKYPVTVLFGIDDEALDHRIVVDSLDDFFMRKEDGPNFGPSKIRKMAKCGHWSPMTEIGTATLIEELKPLIAA</sequence>
<dbReference type="Proteomes" id="UP000504637">
    <property type="component" value="Unplaced"/>
</dbReference>
<keyword evidence="2" id="KW-1185">Reference proteome</keyword>
<evidence type="ECO:0000313" key="3">
    <source>
        <dbReference type="RefSeq" id="XP_033461679.1"/>
    </source>
</evidence>
<dbReference type="GO" id="GO:0047372">
    <property type="term" value="F:monoacylglycerol lipase activity"/>
    <property type="evidence" value="ECO:0007669"/>
    <property type="project" value="TreeGrafter"/>
</dbReference>
<dbReference type="Pfam" id="PF00561">
    <property type="entry name" value="Abhydrolase_1"/>
    <property type="match status" value="1"/>
</dbReference>
<protein>
    <submittedName>
        <fullName evidence="3">Alpha/beta-hydrolase</fullName>
    </submittedName>
</protein>
<dbReference type="AlphaFoldDB" id="A0A6J3M9X0"/>
<dbReference type="OrthoDB" id="6431331at2759"/>
<dbReference type="SUPFAM" id="SSF53474">
    <property type="entry name" value="alpha/beta-Hydrolases"/>
    <property type="match status" value="1"/>
</dbReference>
<organism evidence="3">
    <name type="scientific">Dissoconium aciculare CBS 342.82</name>
    <dbReference type="NCBI Taxonomy" id="1314786"/>
    <lineage>
        <taxon>Eukaryota</taxon>
        <taxon>Fungi</taxon>
        <taxon>Dikarya</taxon>
        <taxon>Ascomycota</taxon>
        <taxon>Pezizomycotina</taxon>
        <taxon>Dothideomycetes</taxon>
        <taxon>Dothideomycetidae</taxon>
        <taxon>Mycosphaerellales</taxon>
        <taxon>Dissoconiaceae</taxon>
        <taxon>Dissoconium</taxon>
    </lineage>
</organism>
<dbReference type="InterPro" id="IPR050266">
    <property type="entry name" value="AB_hydrolase_sf"/>
</dbReference>
<dbReference type="InterPro" id="IPR000073">
    <property type="entry name" value="AB_hydrolase_1"/>
</dbReference>
<dbReference type="PANTHER" id="PTHR43798:SF33">
    <property type="entry name" value="HYDROLASE, PUTATIVE (AFU_ORTHOLOGUE AFUA_2G14860)-RELATED"/>
    <property type="match status" value="1"/>
</dbReference>
<feature type="domain" description="AB hydrolase-1" evidence="1">
    <location>
        <begin position="93"/>
        <end position="248"/>
    </location>
</feature>
<reference evidence="3" key="2">
    <citation type="submission" date="2020-04" db="EMBL/GenBank/DDBJ databases">
        <authorList>
            <consortium name="NCBI Genome Project"/>
        </authorList>
    </citation>
    <scope>NUCLEOTIDE SEQUENCE</scope>
    <source>
        <strain evidence="3">CBS 342.82</strain>
    </source>
</reference>
<dbReference type="GO" id="GO:0046464">
    <property type="term" value="P:acylglycerol catabolic process"/>
    <property type="evidence" value="ECO:0007669"/>
    <property type="project" value="TreeGrafter"/>
</dbReference>
<dbReference type="RefSeq" id="XP_033461679.1">
    <property type="nucleotide sequence ID" value="XM_033602510.1"/>
</dbReference>
<gene>
    <name evidence="3" type="ORF">K489DRAFT_354860</name>
</gene>
<evidence type="ECO:0000259" key="1">
    <source>
        <dbReference type="Pfam" id="PF00561"/>
    </source>
</evidence>
<name>A0A6J3M9X0_9PEZI</name>
<reference evidence="3" key="1">
    <citation type="submission" date="2020-01" db="EMBL/GenBank/DDBJ databases">
        <authorList>
            <consortium name="DOE Joint Genome Institute"/>
            <person name="Haridas S."/>
            <person name="Albert R."/>
            <person name="Binder M."/>
            <person name="Bloem J."/>
            <person name="Labutti K."/>
            <person name="Salamov A."/>
            <person name="Andreopoulos B."/>
            <person name="Baker S.E."/>
            <person name="Barry K."/>
            <person name="Bills G."/>
            <person name="Bluhm B.H."/>
            <person name="Cannon C."/>
            <person name="Castanera R."/>
            <person name="Culley D.E."/>
            <person name="Daum C."/>
            <person name="Ezra D."/>
            <person name="Gonzalez J.B."/>
            <person name="Henrissat B."/>
            <person name="Kuo A."/>
            <person name="Liang C."/>
            <person name="Lipzen A."/>
            <person name="Lutzoni F."/>
            <person name="Magnuson J."/>
            <person name="Mondo S."/>
            <person name="Nolan M."/>
            <person name="Ohm R."/>
            <person name="Pangilinan J."/>
            <person name="Park H.-J."/>
            <person name="Ramirez L."/>
            <person name="Alfaro M."/>
            <person name="Sun H."/>
            <person name="Tritt A."/>
            <person name="Yoshinaga Y."/>
            <person name="Zwiers L.-H."/>
            <person name="Turgeon B.G."/>
            <person name="Goodwin S.B."/>
            <person name="Spatafora J.W."/>
            <person name="Crous P.W."/>
            <person name="Grigoriev I.V."/>
        </authorList>
    </citation>
    <scope>NUCLEOTIDE SEQUENCE</scope>
    <source>
        <strain evidence="3">CBS 342.82</strain>
    </source>
</reference>
<dbReference type="Gene3D" id="3.40.50.1820">
    <property type="entry name" value="alpha/beta hydrolase"/>
    <property type="match status" value="1"/>
</dbReference>
<evidence type="ECO:0000313" key="2">
    <source>
        <dbReference type="Proteomes" id="UP000504637"/>
    </source>
</evidence>
<reference evidence="3" key="3">
    <citation type="submission" date="2025-08" db="UniProtKB">
        <authorList>
            <consortium name="RefSeq"/>
        </authorList>
    </citation>
    <scope>IDENTIFICATION</scope>
    <source>
        <strain evidence="3">CBS 342.82</strain>
    </source>
</reference>
<accession>A0A6J3M9X0</accession>